<feature type="domain" description="Phage tail tape measure protein" evidence="3">
    <location>
        <begin position="104"/>
        <end position="276"/>
    </location>
</feature>
<keyword evidence="1" id="KW-1188">Viral release from host cell</keyword>
<organism evidence="4 5">
    <name type="scientific">Streptomyces marianii</name>
    <dbReference type="NCBI Taxonomy" id="1817406"/>
    <lineage>
        <taxon>Bacteria</taxon>
        <taxon>Bacillati</taxon>
        <taxon>Actinomycetota</taxon>
        <taxon>Actinomycetes</taxon>
        <taxon>Kitasatosporales</taxon>
        <taxon>Streptomycetaceae</taxon>
        <taxon>Streptomyces</taxon>
    </lineage>
</organism>
<evidence type="ECO:0000256" key="1">
    <source>
        <dbReference type="ARBA" id="ARBA00022612"/>
    </source>
</evidence>
<evidence type="ECO:0000256" key="2">
    <source>
        <dbReference type="SAM" id="Phobius"/>
    </source>
</evidence>
<feature type="transmembrane region" description="Helical" evidence="2">
    <location>
        <begin position="473"/>
        <end position="498"/>
    </location>
</feature>
<accession>A0A5R9E6U4</accession>
<keyword evidence="2" id="KW-0472">Membrane</keyword>
<gene>
    <name evidence="4" type="ORF">FEF34_24610</name>
</gene>
<name>A0A5R9E6U4_9ACTN</name>
<protein>
    <recommendedName>
        <fullName evidence="3">Phage tail tape measure protein domain-containing protein</fullName>
    </recommendedName>
</protein>
<dbReference type="EMBL" id="VAWE01000001">
    <property type="protein sequence ID" value="TLQ45750.1"/>
    <property type="molecule type" value="Genomic_DNA"/>
</dbReference>
<reference evidence="4 5" key="1">
    <citation type="submission" date="2019-05" db="EMBL/GenBank/DDBJ databases">
        <title>Streptomyces marianii sp. nov., a novel marine actinomycete from southern coast of India.</title>
        <authorList>
            <person name="Iniyan A.M."/>
            <person name="Wink J."/>
            <person name="Ramprasad E."/>
            <person name="Ramana C.V."/>
            <person name="Bunk B."/>
            <person name="Sproer C."/>
            <person name="Joseph F.-J.R.S."/>
            <person name="Vincent S.G.P."/>
        </authorList>
    </citation>
    <scope>NUCLEOTIDE SEQUENCE [LARGE SCALE GENOMIC DNA]</scope>
    <source>
        <strain evidence="4 5">ICN19</strain>
    </source>
</reference>
<dbReference type="InterPro" id="IPR010090">
    <property type="entry name" value="Phage_tape_meas"/>
</dbReference>
<feature type="transmembrane region" description="Helical" evidence="2">
    <location>
        <begin position="381"/>
        <end position="398"/>
    </location>
</feature>
<feature type="transmembrane region" description="Helical" evidence="2">
    <location>
        <begin position="437"/>
        <end position="461"/>
    </location>
</feature>
<feature type="transmembrane region" description="Helical" evidence="2">
    <location>
        <begin position="518"/>
        <end position="537"/>
    </location>
</feature>
<feature type="transmembrane region" description="Helical" evidence="2">
    <location>
        <begin position="354"/>
        <end position="375"/>
    </location>
</feature>
<sequence>MFNLVARDRASGEVGQFAERLNTAAATAGAGFAAALGVGIMANLDAEAAGDKLAAQLGVGPAEAAELSEVAASVYENAWGDSIQTVNEAIRGVYKNIGDVSQAEGGLEGITTKALAIAETFDQDLNMATAAAGQLMRTGLADSADEAFDIITVGLQGSADKAGDLLETFNEYSIQFKRVGLDGQTAVGLISQAMKAGARDSDQVADALGQFGERALAGGTAVDDAFKSIGLNSQTMAKLLNKGGASAEQALQMTMDALRGTSSEQVKLNAAAALFGDPGNVMGQSLFALDPATAAASAGMDKAAGAANRMAAAVGDNPQAALESFKRKLIGDLGEAAGTFVQFAMRNQAVMEPLAYTLAGLAALVLTVKAAMITYSAVSTVVSAAHAVMSASAWTVIGNWSRMMAIGLMAYVRIAAGAVASAATTAAAWVGSALVSIGTWVAAVVRASLTAVAQFAIMAARAIAWAVTMAAQWLIAMGPVGWVIALIVGLVALIIANWDKVKKWTGAAWDWVWAKIKAVGSMILRFITGMPIVSFFLRHWDRIKSGVVSKALGLISYVRSLPSKIMSAVGNLGSLLYSKGADVVRGLWNGIKSMGGWLRSALIGFAKGMIPGPIAKALGIASPSKVLAAEVGHWIPPGIAQGAVDNRAVLDKTMTDLVQAPSAAAAMAAGHQMAPTAAPLSRTGGPGGLVLVRFDFTGADGAMKTAIQKIVRVDGRGNVQVAFGQ</sequence>
<keyword evidence="2" id="KW-0812">Transmembrane</keyword>
<dbReference type="Proteomes" id="UP000305921">
    <property type="component" value="Unassembled WGS sequence"/>
</dbReference>
<dbReference type="OrthoDB" id="3765294at2"/>
<dbReference type="RefSeq" id="WP_138055078.1">
    <property type="nucleotide sequence ID" value="NZ_VAWE01000001.1"/>
</dbReference>
<keyword evidence="5" id="KW-1185">Reference proteome</keyword>
<comment type="caution">
    <text evidence="4">The sequence shown here is derived from an EMBL/GenBank/DDBJ whole genome shotgun (WGS) entry which is preliminary data.</text>
</comment>
<evidence type="ECO:0000259" key="3">
    <source>
        <dbReference type="Pfam" id="PF10145"/>
    </source>
</evidence>
<evidence type="ECO:0000313" key="5">
    <source>
        <dbReference type="Proteomes" id="UP000305921"/>
    </source>
</evidence>
<evidence type="ECO:0000313" key="4">
    <source>
        <dbReference type="EMBL" id="TLQ45750.1"/>
    </source>
</evidence>
<keyword evidence="2" id="KW-1133">Transmembrane helix</keyword>
<proteinExistence type="predicted"/>
<dbReference type="PANTHER" id="PTHR37813:SF1">
    <property type="entry name" value="FELS-2 PROPHAGE PROTEIN"/>
    <property type="match status" value="1"/>
</dbReference>
<feature type="transmembrane region" description="Helical" evidence="2">
    <location>
        <begin position="410"/>
        <end position="431"/>
    </location>
</feature>
<dbReference type="Pfam" id="PF10145">
    <property type="entry name" value="PhageMin_Tail"/>
    <property type="match status" value="1"/>
</dbReference>
<dbReference type="PANTHER" id="PTHR37813">
    <property type="entry name" value="FELS-2 PROPHAGE PROTEIN"/>
    <property type="match status" value="1"/>
</dbReference>
<dbReference type="AlphaFoldDB" id="A0A5R9E6U4"/>